<evidence type="ECO:0000313" key="3">
    <source>
        <dbReference type="EMBL" id="KAK4327820.1"/>
    </source>
</evidence>
<keyword evidence="2" id="KW-0472">Membrane</keyword>
<dbReference type="EMBL" id="JAWZYT010000121">
    <property type="protein sequence ID" value="KAK4327820.1"/>
    <property type="molecule type" value="Genomic_DNA"/>
</dbReference>
<dbReference type="Proteomes" id="UP001292094">
    <property type="component" value="Unassembled WGS sequence"/>
</dbReference>
<organism evidence="3 4">
    <name type="scientific">Petrolisthes manimaculis</name>
    <dbReference type="NCBI Taxonomy" id="1843537"/>
    <lineage>
        <taxon>Eukaryota</taxon>
        <taxon>Metazoa</taxon>
        <taxon>Ecdysozoa</taxon>
        <taxon>Arthropoda</taxon>
        <taxon>Crustacea</taxon>
        <taxon>Multicrustacea</taxon>
        <taxon>Malacostraca</taxon>
        <taxon>Eumalacostraca</taxon>
        <taxon>Eucarida</taxon>
        <taxon>Decapoda</taxon>
        <taxon>Pleocyemata</taxon>
        <taxon>Anomura</taxon>
        <taxon>Galatheoidea</taxon>
        <taxon>Porcellanidae</taxon>
        <taxon>Petrolisthes</taxon>
    </lineage>
</organism>
<keyword evidence="2" id="KW-1133">Transmembrane helix</keyword>
<comment type="caution">
    <text evidence="3">The sequence shown here is derived from an EMBL/GenBank/DDBJ whole genome shotgun (WGS) entry which is preliminary data.</text>
</comment>
<feature type="transmembrane region" description="Helical" evidence="2">
    <location>
        <begin position="39"/>
        <end position="62"/>
    </location>
</feature>
<feature type="region of interest" description="Disordered" evidence="1">
    <location>
        <begin position="1"/>
        <end position="27"/>
    </location>
</feature>
<name>A0AAE1QK35_9EUCA</name>
<proteinExistence type="predicted"/>
<keyword evidence="2" id="KW-0812">Transmembrane</keyword>
<evidence type="ECO:0000256" key="1">
    <source>
        <dbReference type="SAM" id="MobiDB-lite"/>
    </source>
</evidence>
<dbReference type="AlphaFoldDB" id="A0AAE1QK35"/>
<sequence length="149" mass="16743">MTCGQRGEYGNEDDMWTKRHQTSPPTVPLDSDKMQCVNIFFILSIGFASAALAVGNPFLFYIEQLGDLEAASVRCSRLYLPNPEHQRVAIIDVQTQMELYSSASGTLHIFEDFIMKADFTINLIESDKQDARPQVECIIAPIYSICPEC</sequence>
<keyword evidence="4" id="KW-1185">Reference proteome</keyword>
<accession>A0AAE1QK35</accession>
<reference evidence="3" key="1">
    <citation type="submission" date="2023-11" db="EMBL/GenBank/DDBJ databases">
        <title>Genome assemblies of two species of porcelain crab, Petrolisthes cinctipes and Petrolisthes manimaculis (Anomura: Porcellanidae).</title>
        <authorList>
            <person name="Angst P."/>
        </authorList>
    </citation>
    <scope>NUCLEOTIDE SEQUENCE</scope>
    <source>
        <strain evidence="3">PB745_02</strain>
        <tissue evidence="3">Gill</tissue>
    </source>
</reference>
<evidence type="ECO:0000256" key="2">
    <source>
        <dbReference type="SAM" id="Phobius"/>
    </source>
</evidence>
<gene>
    <name evidence="3" type="ORF">Pmani_001718</name>
</gene>
<evidence type="ECO:0000313" key="4">
    <source>
        <dbReference type="Proteomes" id="UP001292094"/>
    </source>
</evidence>
<protein>
    <submittedName>
        <fullName evidence="3">Uncharacterized protein</fullName>
    </submittedName>
</protein>